<accession>A0A4Y9FUS8</accession>
<reference evidence="1 2" key="1">
    <citation type="submission" date="2019-03" db="EMBL/GenBank/DDBJ databases">
        <title>Diversity of the mouse oral microbiome.</title>
        <authorList>
            <person name="Joseph S."/>
            <person name="Aduse-Opoku J."/>
            <person name="Curtis M."/>
            <person name="Wade W."/>
            <person name="Hashim A."/>
        </authorList>
    </citation>
    <scope>NUCLEOTIDE SEQUENCE [LARGE SCALE GENOMIC DNA]</scope>
    <source>
        <strain evidence="1 2">P1012</strain>
    </source>
</reference>
<protein>
    <submittedName>
        <fullName evidence="1">Uncharacterized protein</fullName>
    </submittedName>
</protein>
<dbReference type="OrthoDB" id="5084220at2"/>
<dbReference type="AlphaFoldDB" id="A0A4Y9FUS8"/>
<sequence>MQSISTPAAHTCTSTADRAWDQAHAYAVAAGIDQAQAFADDYAFLIDDLVHETRYPDVPLPTPAEHVWP</sequence>
<evidence type="ECO:0000313" key="2">
    <source>
        <dbReference type="Proteomes" id="UP000298358"/>
    </source>
</evidence>
<comment type="caution">
    <text evidence="1">The sequence shown here is derived from an EMBL/GenBank/DDBJ whole genome shotgun (WGS) entry which is preliminary data.</text>
</comment>
<dbReference type="Proteomes" id="UP000298358">
    <property type="component" value="Unassembled WGS sequence"/>
</dbReference>
<keyword evidence="2" id="KW-1185">Reference proteome</keyword>
<gene>
    <name evidence="1" type="ORF">E4U02_07645</name>
</gene>
<dbReference type="RefSeq" id="WP_135114258.1">
    <property type="nucleotide sequence ID" value="NZ_JADGLL010000014.1"/>
</dbReference>
<organism evidence="1 2">
    <name type="scientific">Microbacterium paludicola</name>
    <dbReference type="NCBI Taxonomy" id="300019"/>
    <lineage>
        <taxon>Bacteria</taxon>
        <taxon>Bacillati</taxon>
        <taxon>Actinomycetota</taxon>
        <taxon>Actinomycetes</taxon>
        <taxon>Micrococcales</taxon>
        <taxon>Microbacteriaceae</taxon>
        <taxon>Microbacterium</taxon>
    </lineage>
</organism>
<name>A0A4Y9FUS8_9MICO</name>
<evidence type="ECO:0000313" key="1">
    <source>
        <dbReference type="EMBL" id="TFU33080.1"/>
    </source>
</evidence>
<dbReference type="EMBL" id="SPQB01000014">
    <property type="protein sequence ID" value="TFU33080.1"/>
    <property type="molecule type" value="Genomic_DNA"/>
</dbReference>
<proteinExistence type="predicted"/>